<evidence type="ECO:0000313" key="2">
    <source>
        <dbReference type="EMBL" id="MCW8085264.1"/>
    </source>
</evidence>
<dbReference type="SUPFAM" id="SSF53850">
    <property type="entry name" value="Periplasmic binding protein-like II"/>
    <property type="match status" value="1"/>
</dbReference>
<keyword evidence="3" id="KW-1185">Reference proteome</keyword>
<protein>
    <submittedName>
        <fullName evidence="2">Tripartite tricarboxylate transporter substrate binding protein</fullName>
    </submittedName>
</protein>
<comment type="caution">
    <text evidence="2">The sequence shown here is derived from an EMBL/GenBank/DDBJ whole genome shotgun (WGS) entry which is preliminary data.</text>
</comment>
<organism evidence="2 3">
    <name type="scientific">Sabulicella glaciei</name>
    <dbReference type="NCBI Taxonomy" id="2984948"/>
    <lineage>
        <taxon>Bacteria</taxon>
        <taxon>Pseudomonadati</taxon>
        <taxon>Pseudomonadota</taxon>
        <taxon>Alphaproteobacteria</taxon>
        <taxon>Acetobacterales</taxon>
        <taxon>Acetobacteraceae</taxon>
        <taxon>Sabulicella</taxon>
    </lineage>
</organism>
<dbReference type="PIRSF" id="PIRSF017082">
    <property type="entry name" value="YflP"/>
    <property type="match status" value="1"/>
</dbReference>
<comment type="similarity">
    <text evidence="1">Belongs to the UPF0065 (bug) family.</text>
</comment>
<gene>
    <name evidence="2" type="ORF">OF850_06475</name>
</gene>
<evidence type="ECO:0000256" key="1">
    <source>
        <dbReference type="ARBA" id="ARBA00006987"/>
    </source>
</evidence>
<name>A0ABT3NSX9_9PROT</name>
<sequence length="324" mass="34880">MPHRRALLATPMLAALPIAGRAQENWPNRPVRVIVGFPPGGSLDVMTRLASELMSQRLGQPFVVETRTGASGNIGAEALARATPDGYTIGTVSMHNLLINPHLFRRLPYDPERDFAWISAMWDLPNVAVVPAQHVPARSLQEFVAWAKERPGRVSFGSSGVGTTIHLSGAFLAGRTGFEAQHVSYRGAAQTIPALLAGDIQYAVDNLASYVGVIAEGRMRALAVALPQRWPALPDVPTMAEAGVPGFEVSPWHMWAAPRGTPQAVTDRISAEVRAAWTDAALQQRAITMGARLTGSTPQGLAERLAREKPIWAEMVRVSGAQPE</sequence>
<dbReference type="EMBL" id="JAPFQI010000002">
    <property type="protein sequence ID" value="MCW8085264.1"/>
    <property type="molecule type" value="Genomic_DNA"/>
</dbReference>
<dbReference type="PANTHER" id="PTHR42928">
    <property type="entry name" value="TRICARBOXYLATE-BINDING PROTEIN"/>
    <property type="match status" value="1"/>
</dbReference>
<reference evidence="2 3" key="1">
    <citation type="submission" date="2022-10" db="EMBL/GenBank/DDBJ databases">
        <title>Roseococcus glaciei nov., sp. nov., isolated from glacier.</title>
        <authorList>
            <person name="Liu Q."/>
            <person name="Xin Y.-H."/>
        </authorList>
    </citation>
    <scope>NUCLEOTIDE SEQUENCE [LARGE SCALE GENOMIC DNA]</scope>
    <source>
        <strain evidence="2 3">MDT2-1-1</strain>
    </source>
</reference>
<evidence type="ECO:0000313" key="3">
    <source>
        <dbReference type="Proteomes" id="UP001526430"/>
    </source>
</evidence>
<dbReference type="Gene3D" id="3.40.190.10">
    <property type="entry name" value="Periplasmic binding protein-like II"/>
    <property type="match status" value="1"/>
</dbReference>
<dbReference type="RefSeq" id="WP_301589122.1">
    <property type="nucleotide sequence ID" value="NZ_JAPFQI010000002.1"/>
</dbReference>
<dbReference type="Gene3D" id="3.40.190.150">
    <property type="entry name" value="Bordetella uptake gene, domain 1"/>
    <property type="match status" value="1"/>
</dbReference>
<dbReference type="CDD" id="cd07012">
    <property type="entry name" value="PBP2_Bug_TTT"/>
    <property type="match status" value="1"/>
</dbReference>
<dbReference type="InterPro" id="IPR005064">
    <property type="entry name" value="BUG"/>
</dbReference>
<dbReference type="PANTHER" id="PTHR42928:SF5">
    <property type="entry name" value="BLR1237 PROTEIN"/>
    <property type="match status" value="1"/>
</dbReference>
<accession>A0ABT3NSX9</accession>
<dbReference type="Proteomes" id="UP001526430">
    <property type="component" value="Unassembled WGS sequence"/>
</dbReference>
<dbReference type="InterPro" id="IPR042100">
    <property type="entry name" value="Bug_dom1"/>
</dbReference>
<dbReference type="Pfam" id="PF03401">
    <property type="entry name" value="TctC"/>
    <property type="match status" value="1"/>
</dbReference>
<proteinExistence type="inferred from homology"/>